<name>A0A9J6GWW7_HAELO</name>
<dbReference type="Proteomes" id="UP000821853">
    <property type="component" value="Unassembled WGS sequence"/>
</dbReference>
<sequence>MKVRFRFVIKRTECQVDSASLAIHACCIINNICEHFGDVVLQQRCSEGEATTAVYDQPQRTTDCARAEVTGCAVRDALAEFCRQ</sequence>
<evidence type="ECO:0000313" key="1">
    <source>
        <dbReference type="EMBL" id="KAH9382983.1"/>
    </source>
</evidence>
<reference evidence="1 2" key="1">
    <citation type="journal article" date="2020" name="Cell">
        <title>Large-Scale Comparative Analyses of Tick Genomes Elucidate Their Genetic Diversity and Vector Capacities.</title>
        <authorList>
            <consortium name="Tick Genome and Microbiome Consortium (TIGMIC)"/>
            <person name="Jia N."/>
            <person name="Wang J."/>
            <person name="Shi W."/>
            <person name="Du L."/>
            <person name="Sun Y."/>
            <person name="Zhan W."/>
            <person name="Jiang J.F."/>
            <person name="Wang Q."/>
            <person name="Zhang B."/>
            <person name="Ji P."/>
            <person name="Bell-Sakyi L."/>
            <person name="Cui X.M."/>
            <person name="Yuan T.T."/>
            <person name="Jiang B.G."/>
            <person name="Yang W.F."/>
            <person name="Lam T.T."/>
            <person name="Chang Q.C."/>
            <person name="Ding S.J."/>
            <person name="Wang X.J."/>
            <person name="Zhu J.G."/>
            <person name="Ruan X.D."/>
            <person name="Zhao L."/>
            <person name="Wei J.T."/>
            <person name="Ye R.Z."/>
            <person name="Que T.C."/>
            <person name="Du C.H."/>
            <person name="Zhou Y.H."/>
            <person name="Cheng J.X."/>
            <person name="Dai P.F."/>
            <person name="Guo W.B."/>
            <person name="Han X.H."/>
            <person name="Huang E.J."/>
            <person name="Li L.F."/>
            <person name="Wei W."/>
            <person name="Gao Y.C."/>
            <person name="Liu J.Z."/>
            <person name="Shao H.Z."/>
            <person name="Wang X."/>
            <person name="Wang C.C."/>
            <person name="Yang T.C."/>
            <person name="Huo Q.B."/>
            <person name="Li W."/>
            <person name="Chen H.Y."/>
            <person name="Chen S.E."/>
            <person name="Zhou L.G."/>
            <person name="Ni X.B."/>
            <person name="Tian J.H."/>
            <person name="Sheng Y."/>
            <person name="Liu T."/>
            <person name="Pan Y.S."/>
            <person name="Xia L.Y."/>
            <person name="Li J."/>
            <person name="Zhao F."/>
            <person name="Cao W.C."/>
        </authorList>
    </citation>
    <scope>NUCLEOTIDE SEQUENCE [LARGE SCALE GENOMIC DNA]</scope>
    <source>
        <tissue evidence="1">Larvae</tissue>
    </source>
</reference>
<dbReference type="VEuPathDB" id="VectorBase:HLOH_051241"/>
<dbReference type="AlphaFoldDB" id="A0A9J6GWW7"/>
<organism evidence="1 2">
    <name type="scientific">Haemaphysalis longicornis</name>
    <name type="common">Bush tick</name>
    <dbReference type="NCBI Taxonomy" id="44386"/>
    <lineage>
        <taxon>Eukaryota</taxon>
        <taxon>Metazoa</taxon>
        <taxon>Ecdysozoa</taxon>
        <taxon>Arthropoda</taxon>
        <taxon>Chelicerata</taxon>
        <taxon>Arachnida</taxon>
        <taxon>Acari</taxon>
        <taxon>Parasitiformes</taxon>
        <taxon>Ixodida</taxon>
        <taxon>Ixodoidea</taxon>
        <taxon>Ixodidae</taxon>
        <taxon>Haemaphysalinae</taxon>
        <taxon>Haemaphysalis</taxon>
    </lineage>
</organism>
<keyword evidence="2" id="KW-1185">Reference proteome</keyword>
<comment type="caution">
    <text evidence="1">The sequence shown here is derived from an EMBL/GenBank/DDBJ whole genome shotgun (WGS) entry which is preliminary data.</text>
</comment>
<gene>
    <name evidence="1" type="ORF">HPB48_023620</name>
</gene>
<protein>
    <submittedName>
        <fullName evidence="1">Uncharacterized protein</fullName>
    </submittedName>
</protein>
<accession>A0A9J6GWW7</accession>
<evidence type="ECO:0000313" key="2">
    <source>
        <dbReference type="Proteomes" id="UP000821853"/>
    </source>
</evidence>
<proteinExistence type="predicted"/>
<dbReference type="EMBL" id="JABSTR010000815">
    <property type="protein sequence ID" value="KAH9382983.1"/>
    <property type="molecule type" value="Genomic_DNA"/>
</dbReference>